<sequence>MVGILGKEEVTGAKGMAQGNKLVIYYRLAPGRARFMYTPPTYHGEIGVSNCQCGKTHPDHLTIHVPEERDPLLGKIEAYRQEVGVLRNR</sequence>
<dbReference type="Proteomes" id="UP001630127">
    <property type="component" value="Unassembled WGS sequence"/>
</dbReference>
<dbReference type="EMBL" id="JBJUIK010000008">
    <property type="protein sequence ID" value="KAL3520476.1"/>
    <property type="molecule type" value="Genomic_DNA"/>
</dbReference>
<keyword evidence="2" id="KW-1185">Reference proteome</keyword>
<protein>
    <submittedName>
        <fullName evidence="1">Uncharacterized protein</fullName>
    </submittedName>
</protein>
<evidence type="ECO:0000313" key="1">
    <source>
        <dbReference type="EMBL" id="KAL3520476.1"/>
    </source>
</evidence>
<gene>
    <name evidence="1" type="ORF">ACH5RR_018625</name>
</gene>
<comment type="caution">
    <text evidence="1">The sequence shown here is derived from an EMBL/GenBank/DDBJ whole genome shotgun (WGS) entry which is preliminary data.</text>
</comment>
<accession>A0ABD2ZM01</accession>
<name>A0ABD2ZM01_9GENT</name>
<organism evidence="1 2">
    <name type="scientific">Cinchona calisaya</name>
    <dbReference type="NCBI Taxonomy" id="153742"/>
    <lineage>
        <taxon>Eukaryota</taxon>
        <taxon>Viridiplantae</taxon>
        <taxon>Streptophyta</taxon>
        <taxon>Embryophyta</taxon>
        <taxon>Tracheophyta</taxon>
        <taxon>Spermatophyta</taxon>
        <taxon>Magnoliopsida</taxon>
        <taxon>eudicotyledons</taxon>
        <taxon>Gunneridae</taxon>
        <taxon>Pentapetalae</taxon>
        <taxon>asterids</taxon>
        <taxon>lamiids</taxon>
        <taxon>Gentianales</taxon>
        <taxon>Rubiaceae</taxon>
        <taxon>Cinchonoideae</taxon>
        <taxon>Cinchoneae</taxon>
        <taxon>Cinchona</taxon>
    </lineage>
</organism>
<proteinExistence type="predicted"/>
<evidence type="ECO:0000313" key="2">
    <source>
        <dbReference type="Proteomes" id="UP001630127"/>
    </source>
</evidence>
<reference evidence="1 2" key="1">
    <citation type="submission" date="2024-11" db="EMBL/GenBank/DDBJ databases">
        <title>A near-complete genome assembly of Cinchona calisaya.</title>
        <authorList>
            <person name="Lian D.C."/>
            <person name="Zhao X.W."/>
            <person name="Wei L."/>
        </authorList>
    </citation>
    <scope>NUCLEOTIDE SEQUENCE [LARGE SCALE GENOMIC DNA]</scope>
    <source>
        <tissue evidence="1">Nenye</tissue>
    </source>
</reference>
<dbReference type="AlphaFoldDB" id="A0ABD2ZM01"/>